<evidence type="ECO:0000259" key="2">
    <source>
        <dbReference type="Pfam" id="PF08421"/>
    </source>
</evidence>
<dbReference type="PANTHER" id="PTHR43861">
    <property type="entry name" value="TRANS-ACONITATE 2-METHYLTRANSFERASE-RELATED"/>
    <property type="match status" value="1"/>
</dbReference>
<protein>
    <submittedName>
        <fullName evidence="4">Class I SAM-dependent methyltransferase</fullName>
    </submittedName>
</protein>
<dbReference type="Gene3D" id="6.10.250.3100">
    <property type="match status" value="1"/>
</dbReference>
<feature type="domain" description="Methyltransferase putative zinc binding" evidence="2">
    <location>
        <begin position="4"/>
        <end position="63"/>
    </location>
</feature>
<dbReference type="Gene3D" id="6.20.50.110">
    <property type="entry name" value="Methyltransferase, zinc-binding domain"/>
    <property type="match status" value="1"/>
</dbReference>
<dbReference type="GeneID" id="95495642"/>
<dbReference type="Gene3D" id="3.40.50.720">
    <property type="entry name" value="NAD(P)-binding Rossmann-like Domain"/>
    <property type="match status" value="1"/>
</dbReference>
<dbReference type="InterPro" id="IPR013630">
    <property type="entry name" value="Methyltransf_Zn-bd_dom_put"/>
</dbReference>
<evidence type="ECO:0000313" key="4">
    <source>
        <dbReference type="EMBL" id="WUN78144.1"/>
    </source>
</evidence>
<evidence type="ECO:0000256" key="1">
    <source>
        <dbReference type="SAM" id="Coils"/>
    </source>
</evidence>
<organism evidence="4 5">
    <name type="scientific">Streptomyces erythrochromogenes</name>
    <dbReference type="NCBI Taxonomy" id="285574"/>
    <lineage>
        <taxon>Bacteria</taxon>
        <taxon>Bacillati</taxon>
        <taxon>Actinomycetota</taxon>
        <taxon>Actinomycetes</taxon>
        <taxon>Kitasatosporales</taxon>
        <taxon>Streptomycetaceae</taxon>
        <taxon>Streptomyces</taxon>
    </lineage>
</organism>
<evidence type="ECO:0000259" key="3">
    <source>
        <dbReference type="Pfam" id="PF08484"/>
    </source>
</evidence>
<accession>A0ABZ1Q792</accession>
<dbReference type="InterPro" id="IPR029063">
    <property type="entry name" value="SAM-dependent_MTases_sf"/>
</dbReference>
<feature type="coiled-coil region" evidence="1">
    <location>
        <begin position="283"/>
        <end position="310"/>
    </location>
</feature>
<proteinExistence type="predicted"/>
<dbReference type="SUPFAM" id="SSF53335">
    <property type="entry name" value="S-adenosyl-L-methionine-dependent methyltransferases"/>
    <property type="match status" value="1"/>
</dbReference>
<dbReference type="PANTHER" id="PTHR43861:SF5">
    <property type="entry name" value="BLL5978 PROTEIN"/>
    <property type="match status" value="1"/>
</dbReference>
<gene>
    <name evidence="4" type="ORF">OHA91_06365</name>
</gene>
<dbReference type="GO" id="GO:0008168">
    <property type="term" value="F:methyltransferase activity"/>
    <property type="evidence" value="ECO:0007669"/>
    <property type="project" value="UniProtKB-KW"/>
</dbReference>
<keyword evidence="1" id="KW-0175">Coiled coil</keyword>
<dbReference type="RefSeq" id="WP_031146993.1">
    <property type="nucleotide sequence ID" value="NZ_CP108036.1"/>
</dbReference>
<dbReference type="InterPro" id="IPR013691">
    <property type="entry name" value="MeTrfase_14"/>
</dbReference>
<dbReference type="Gene3D" id="3.40.50.150">
    <property type="entry name" value="Vaccinia Virus protein VP39"/>
    <property type="match status" value="1"/>
</dbReference>
<evidence type="ECO:0000313" key="5">
    <source>
        <dbReference type="Proteomes" id="UP001432312"/>
    </source>
</evidence>
<feature type="domain" description="C-methyltransferase" evidence="3">
    <location>
        <begin position="244"/>
        <end position="400"/>
    </location>
</feature>
<reference evidence="4" key="1">
    <citation type="submission" date="2022-10" db="EMBL/GenBank/DDBJ databases">
        <title>The complete genomes of actinobacterial strains from the NBC collection.</title>
        <authorList>
            <person name="Joergensen T.S."/>
            <person name="Alvarez Arevalo M."/>
            <person name="Sterndorff E.B."/>
            <person name="Faurdal D."/>
            <person name="Vuksanovic O."/>
            <person name="Mourched A.-S."/>
            <person name="Charusanti P."/>
            <person name="Shaw S."/>
            <person name="Blin K."/>
            <person name="Weber T."/>
        </authorList>
    </citation>
    <scope>NUCLEOTIDE SEQUENCE</scope>
    <source>
        <strain evidence="4">NBC_00303</strain>
    </source>
</reference>
<sequence>MLSCRICGGRLHEFIDFGQQPLSSGLLEPEYLGDEFFFRLAVGVCGDCTMVQLTEEVPRHLMFNSHYPYLSSGSSVMRGHFEETARHFLATELTGKDAFLVELGCNDGVMLRALAEAGVRHLGVEPSQSVADIARRQGIRVATEFFQESTAADIRKEEGHAQVIFAANTICHIPYLDSIFRGVDELLAPDGVFVFEDPYLADIVDLASFDQIYDEHYYFFSVSSVSAMVERFGFELVDVERLSVHGGEVRYTIARAGRRTPAPAVAELLGQERARGLSELATLQGFVARVERARDELVALLRRLRDEGRTVVGYGATAKSATVANYCGIGPDLISFISDTTPNKQGRLTPGSHIPVRSRADFENPYPDYALLFAWNHAEEIIAKEQQFRASGGKWIRYVPDVRVL</sequence>
<dbReference type="Pfam" id="PF08421">
    <property type="entry name" value="Methyltransf_13"/>
    <property type="match status" value="1"/>
</dbReference>
<name>A0ABZ1Q792_9ACTN</name>
<dbReference type="InterPro" id="IPR038576">
    <property type="entry name" value="Methyltransf_Zn-bd_dom_put_sf"/>
</dbReference>
<keyword evidence="4" id="KW-0489">Methyltransferase</keyword>
<dbReference type="EMBL" id="CP108036">
    <property type="protein sequence ID" value="WUN78144.1"/>
    <property type="molecule type" value="Genomic_DNA"/>
</dbReference>
<dbReference type="Pfam" id="PF08484">
    <property type="entry name" value="Methyltransf_14"/>
    <property type="match status" value="1"/>
</dbReference>
<dbReference type="CDD" id="cd02440">
    <property type="entry name" value="AdoMet_MTases"/>
    <property type="match status" value="1"/>
</dbReference>
<keyword evidence="5" id="KW-1185">Reference proteome</keyword>
<dbReference type="Proteomes" id="UP001432312">
    <property type="component" value="Chromosome"/>
</dbReference>
<dbReference type="Pfam" id="PF13489">
    <property type="entry name" value="Methyltransf_23"/>
    <property type="match status" value="1"/>
</dbReference>
<keyword evidence="4" id="KW-0808">Transferase</keyword>
<dbReference type="GO" id="GO:0032259">
    <property type="term" value="P:methylation"/>
    <property type="evidence" value="ECO:0007669"/>
    <property type="project" value="UniProtKB-KW"/>
</dbReference>